<reference evidence="2 3" key="1">
    <citation type="submission" date="2019-05" db="EMBL/GenBank/DDBJ databases">
        <title>Mikania micrantha, genome provides insights into the molecular mechanism of rapid growth.</title>
        <authorList>
            <person name="Liu B."/>
        </authorList>
    </citation>
    <scope>NUCLEOTIDE SEQUENCE [LARGE SCALE GENOMIC DNA]</scope>
    <source>
        <strain evidence="2">NLD-2019</strain>
        <tissue evidence="2">Leaf</tissue>
    </source>
</reference>
<sequence length="171" mass="20005">MSGAAESLAVGAKRARDEDEPVPVDEPRLRDHTDLQFEHGTDEAMRCERFVTMEHYHHRTFDRDLLERLGRLEEFDAIPALEGPPDVEALQRGVPPERQRILHRVERPQQTFPLREPRPPRITLDIVWEEQQRQGQILRLIMSPLGIEIHEWFRAPDPPQQPSGQDDEHHD</sequence>
<keyword evidence="3" id="KW-1185">Reference proteome</keyword>
<name>A0A5N6N6K6_9ASTR</name>
<evidence type="ECO:0000313" key="2">
    <source>
        <dbReference type="EMBL" id="KAD4385340.1"/>
    </source>
</evidence>
<dbReference type="Proteomes" id="UP000326396">
    <property type="component" value="Linkage Group LG3"/>
</dbReference>
<accession>A0A5N6N6K6</accession>
<dbReference type="EMBL" id="SZYD01000013">
    <property type="protein sequence ID" value="KAD4385340.1"/>
    <property type="molecule type" value="Genomic_DNA"/>
</dbReference>
<evidence type="ECO:0000256" key="1">
    <source>
        <dbReference type="SAM" id="MobiDB-lite"/>
    </source>
</evidence>
<dbReference type="AlphaFoldDB" id="A0A5N6N6K6"/>
<feature type="region of interest" description="Disordered" evidence="1">
    <location>
        <begin position="1"/>
        <end position="34"/>
    </location>
</feature>
<gene>
    <name evidence="2" type="ORF">E3N88_25508</name>
</gene>
<comment type="caution">
    <text evidence="2">The sequence shown here is derived from an EMBL/GenBank/DDBJ whole genome shotgun (WGS) entry which is preliminary data.</text>
</comment>
<organism evidence="2 3">
    <name type="scientific">Mikania micrantha</name>
    <name type="common">bitter vine</name>
    <dbReference type="NCBI Taxonomy" id="192012"/>
    <lineage>
        <taxon>Eukaryota</taxon>
        <taxon>Viridiplantae</taxon>
        <taxon>Streptophyta</taxon>
        <taxon>Embryophyta</taxon>
        <taxon>Tracheophyta</taxon>
        <taxon>Spermatophyta</taxon>
        <taxon>Magnoliopsida</taxon>
        <taxon>eudicotyledons</taxon>
        <taxon>Gunneridae</taxon>
        <taxon>Pentapetalae</taxon>
        <taxon>asterids</taxon>
        <taxon>campanulids</taxon>
        <taxon>Asterales</taxon>
        <taxon>Asteraceae</taxon>
        <taxon>Asteroideae</taxon>
        <taxon>Heliantheae alliance</taxon>
        <taxon>Eupatorieae</taxon>
        <taxon>Mikania</taxon>
    </lineage>
</organism>
<evidence type="ECO:0000313" key="3">
    <source>
        <dbReference type="Proteomes" id="UP000326396"/>
    </source>
</evidence>
<proteinExistence type="predicted"/>
<feature type="compositionally biased region" description="Basic and acidic residues" evidence="1">
    <location>
        <begin position="25"/>
        <end position="34"/>
    </location>
</feature>
<protein>
    <submittedName>
        <fullName evidence="2">Uncharacterized protein</fullName>
    </submittedName>
</protein>